<sequence length="50" mass="5639">MLAPVFLFLFLFYLVILSRIPVSPLYCAPCYPALSFWALSQSTPRNSGQV</sequence>
<comment type="caution">
    <text evidence="2">The sequence shown here is derived from an EMBL/GenBank/DDBJ whole genome shotgun (WGS) entry which is preliminary data.</text>
</comment>
<feature type="chain" id="PRO_5041999945" evidence="1">
    <location>
        <begin position="19"/>
        <end position="50"/>
    </location>
</feature>
<dbReference type="RefSeq" id="XP_051448911.1">
    <property type="nucleotide sequence ID" value="XM_051585570.1"/>
</dbReference>
<organism evidence="2 3">
    <name type="scientific">Umbelopsis ramanniana AG</name>
    <dbReference type="NCBI Taxonomy" id="1314678"/>
    <lineage>
        <taxon>Eukaryota</taxon>
        <taxon>Fungi</taxon>
        <taxon>Fungi incertae sedis</taxon>
        <taxon>Mucoromycota</taxon>
        <taxon>Mucoromycotina</taxon>
        <taxon>Umbelopsidomycetes</taxon>
        <taxon>Umbelopsidales</taxon>
        <taxon>Umbelopsidaceae</taxon>
        <taxon>Umbelopsis</taxon>
    </lineage>
</organism>
<feature type="signal peptide" evidence="1">
    <location>
        <begin position="1"/>
        <end position="18"/>
    </location>
</feature>
<protein>
    <submittedName>
        <fullName evidence="2">Uncharacterized protein</fullName>
    </submittedName>
</protein>
<reference evidence="2" key="2">
    <citation type="journal article" date="2022" name="Proc. Natl. Acad. Sci. U.S.A.">
        <title>Diploid-dominant life cycles characterize the early evolution of Fungi.</title>
        <authorList>
            <person name="Amses K.R."/>
            <person name="Simmons D.R."/>
            <person name="Longcore J.E."/>
            <person name="Mondo S.J."/>
            <person name="Seto K."/>
            <person name="Jeronimo G.H."/>
            <person name="Bonds A.E."/>
            <person name="Quandt C.A."/>
            <person name="Davis W.J."/>
            <person name="Chang Y."/>
            <person name="Federici B.A."/>
            <person name="Kuo A."/>
            <person name="LaButti K."/>
            <person name="Pangilinan J."/>
            <person name="Andreopoulos W."/>
            <person name="Tritt A."/>
            <person name="Riley R."/>
            <person name="Hundley H."/>
            <person name="Johnson J."/>
            <person name="Lipzen A."/>
            <person name="Barry K."/>
            <person name="Lang B.F."/>
            <person name="Cuomo C.A."/>
            <person name="Buchler N.E."/>
            <person name="Grigoriev I.V."/>
            <person name="Spatafora J.W."/>
            <person name="Stajich J.E."/>
            <person name="James T.Y."/>
        </authorList>
    </citation>
    <scope>NUCLEOTIDE SEQUENCE</scope>
    <source>
        <strain evidence="2">AG</strain>
    </source>
</reference>
<proteinExistence type="predicted"/>
<evidence type="ECO:0000256" key="1">
    <source>
        <dbReference type="SAM" id="SignalP"/>
    </source>
</evidence>
<dbReference type="GeneID" id="75910918"/>
<evidence type="ECO:0000313" key="3">
    <source>
        <dbReference type="Proteomes" id="UP001206595"/>
    </source>
</evidence>
<dbReference type="Proteomes" id="UP001206595">
    <property type="component" value="Unassembled WGS sequence"/>
</dbReference>
<name>A0AAD5HGT6_UMBRA</name>
<reference evidence="2" key="1">
    <citation type="submission" date="2021-06" db="EMBL/GenBank/DDBJ databases">
        <authorList>
            <consortium name="DOE Joint Genome Institute"/>
            <person name="Mondo S.J."/>
            <person name="Amses K.R."/>
            <person name="Simmons D.R."/>
            <person name="Longcore J.E."/>
            <person name="Seto K."/>
            <person name="Alves G.H."/>
            <person name="Bonds A.E."/>
            <person name="Quandt C.A."/>
            <person name="Davis W.J."/>
            <person name="Chang Y."/>
            <person name="Letcher P.M."/>
            <person name="Powell M.J."/>
            <person name="Kuo A."/>
            <person name="Labutti K."/>
            <person name="Pangilinan J."/>
            <person name="Andreopoulos W."/>
            <person name="Tritt A."/>
            <person name="Riley R."/>
            <person name="Hundley H."/>
            <person name="Johnson J."/>
            <person name="Lipzen A."/>
            <person name="Barry K."/>
            <person name="Berbee M.L."/>
            <person name="Buchler N.E."/>
            <person name="Grigoriev I.V."/>
            <person name="Spatafora J.W."/>
            <person name="Stajich J.E."/>
            <person name="James T.Y."/>
        </authorList>
    </citation>
    <scope>NUCLEOTIDE SEQUENCE</scope>
    <source>
        <strain evidence="2">AG</strain>
    </source>
</reference>
<keyword evidence="1" id="KW-0732">Signal</keyword>
<dbReference type="AlphaFoldDB" id="A0AAD5HGT6"/>
<accession>A0AAD5HGT6</accession>
<evidence type="ECO:0000313" key="2">
    <source>
        <dbReference type="EMBL" id="KAI8583907.1"/>
    </source>
</evidence>
<dbReference type="EMBL" id="MU620894">
    <property type="protein sequence ID" value="KAI8583907.1"/>
    <property type="molecule type" value="Genomic_DNA"/>
</dbReference>
<gene>
    <name evidence="2" type="ORF">K450DRAFT_220527</name>
</gene>
<keyword evidence="3" id="KW-1185">Reference proteome</keyword>